<dbReference type="Gene3D" id="3.40.50.720">
    <property type="entry name" value="NAD(P)-binding Rossmann-like Domain"/>
    <property type="match status" value="1"/>
</dbReference>
<evidence type="ECO:0000259" key="2">
    <source>
        <dbReference type="SMART" id="SM00829"/>
    </source>
</evidence>
<dbReference type="Pfam" id="PF00107">
    <property type="entry name" value="ADH_zinc_N"/>
    <property type="match status" value="1"/>
</dbReference>
<organism evidence="3 4">
    <name type="scientific">Geomicrobium sediminis</name>
    <dbReference type="NCBI Taxonomy" id="1347788"/>
    <lineage>
        <taxon>Bacteria</taxon>
        <taxon>Bacillati</taxon>
        <taxon>Bacillota</taxon>
        <taxon>Bacilli</taxon>
        <taxon>Bacillales</taxon>
        <taxon>Geomicrobium</taxon>
    </lineage>
</organism>
<dbReference type="Pfam" id="PF16884">
    <property type="entry name" value="ADH_N_2"/>
    <property type="match status" value="1"/>
</dbReference>
<dbReference type="InterPro" id="IPR036291">
    <property type="entry name" value="NAD(P)-bd_dom_sf"/>
</dbReference>
<dbReference type="EMBL" id="JAFBEC010000011">
    <property type="protein sequence ID" value="MBM7634314.1"/>
    <property type="molecule type" value="Genomic_DNA"/>
</dbReference>
<dbReference type="Gene3D" id="3.90.180.10">
    <property type="entry name" value="Medium-chain alcohol dehydrogenases, catalytic domain"/>
    <property type="match status" value="1"/>
</dbReference>
<reference evidence="3 4" key="1">
    <citation type="submission" date="2021-01" db="EMBL/GenBank/DDBJ databases">
        <title>Genomic Encyclopedia of Type Strains, Phase IV (KMG-IV): sequencing the most valuable type-strain genomes for metagenomic binning, comparative biology and taxonomic classification.</title>
        <authorList>
            <person name="Goeker M."/>
        </authorList>
    </citation>
    <scope>NUCLEOTIDE SEQUENCE [LARGE SCALE GENOMIC DNA]</scope>
    <source>
        <strain evidence="3 4">DSM 25540</strain>
    </source>
</reference>
<gene>
    <name evidence="3" type="ORF">JOD17_003416</name>
</gene>
<comment type="caution">
    <text evidence="3">The sequence shown here is derived from an EMBL/GenBank/DDBJ whole genome shotgun (WGS) entry which is preliminary data.</text>
</comment>
<dbReference type="Proteomes" id="UP000741863">
    <property type="component" value="Unassembled WGS sequence"/>
</dbReference>
<keyword evidence="1" id="KW-0560">Oxidoreductase</keyword>
<dbReference type="InterPro" id="IPR041694">
    <property type="entry name" value="ADH_N_2"/>
</dbReference>
<sequence length="335" mass="36691">MKQQQILLKERPNGMPTRSTFQYEETDVVQPTEGEVQLKTLYLSVDPYMRGRMNDAKSYTAPFQVGEPLNGGIVAVVTKSHSNGLQEGDVVTGMLEWKEYNTVDADAVRKLDLHGVSSSAALGVLGMPGLTAYFGMYKIGEPKEGETVVISGAAGAVGSVAGQLAKIKGARVIGIVGSKEKADYIKSLGFDEAINYKTDNLKEVLKEHCPDGIDVYFENVGGEISDHILPHLNTFARVPVCGSISSYNLEKGERDIGVRVQGFLVKARVKMQGFLVRDFEDQFQEAYKALASYIEAGELQYEETIHEGIERVPEAFIGLFKGENIGKQLVKVSEK</sequence>
<accession>A0ABS2PFV1</accession>
<keyword evidence="4" id="KW-1185">Reference proteome</keyword>
<feature type="domain" description="Enoyl reductase (ER)" evidence="2">
    <location>
        <begin position="17"/>
        <end position="330"/>
    </location>
</feature>
<dbReference type="InterPro" id="IPR045010">
    <property type="entry name" value="MDR_fam"/>
</dbReference>
<proteinExistence type="predicted"/>
<dbReference type="CDD" id="cd05288">
    <property type="entry name" value="PGDH"/>
    <property type="match status" value="1"/>
</dbReference>
<dbReference type="InterPro" id="IPR013149">
    <property type="entry name" value="ADH-like_C"/>
</dbReference>
<evidence type="ECO:0000313" key="3">
    <source>
        <dbReference type="EMBL" id="MBM7634314.1"/>
    </source>
</evidence>
<name>A0ABS2PFV1_9BACL</name>
<dbReference type="SUPFAM" id="SSF51735">
    <property type="entry name" value="NAD(P)-binding Rossmann-fold domains"/>
    <property type="match status" value="1"/>
</dbReference>
<evidence type="ECO:0000313" key="4">
    <source>
        <dbReference type="Proteomes" id="UP000741863"/>
    </source>
</evidence>
<dbReference type="PANTHER" id="PTHR43205">
    <property type="entry name" value="PROSTAGLANDIN REDUCTASE"/>
    <property type="match status" value="1"/>
</dbReference>
<dbReference type="InterPro" id="IPR011032">
    <property type="entry name" value="GroES-like_sf"/>
</dbReference>
<dbReference type="RefSeq" id="WP_204699066.1">
    <property type="nucleotide sequence ID" value="NZ_JAFBEC010000011.1"/>
</dbReference>
<dbReference type="SUPFAM" id="SSF50129">
    <property type="entry name" value="GroES-like"/>
    <property type="match status" value="2"/>
</dbReference>
<dbReference type="PANTHER" id="PTHR43205:SF7">
    <property type="entry name" value="PROSTAGLANDIN REDUCTASE 1"/>
    <property type="match status" value="1"/>
</dbReference>
<evidence type="ECO:0000256" key="1">
    <source>
        <dbReference type="ARBA" id="ARBA00023002"/>
    </source>
</evidence>
<protein>
    <submittedName>
        <fullName evidence="3">NADPH-dependent curcumin reductase CurA</fullName>
    </submittedName>
</protein>
<dbReference type="InterPro" id="IPR020843">
    <property type="entry name" value="ER"/>
</dbReference>
<dbReference type="SMART" id="SM00829">
    <property type="entry name" value="PKS_ER"/>
    <property type="match status" value="1"/>
</dbReference>